<evidence type="ECO:0000313" key="2">
    <source>
        <dbReference type="EMBL" id="MEE1876138.1"/>
    </source>
</evidence>
<dbReference type="EMBL" id="JAZDQV010000001">
    <property type="protein sequence ID" value="MEE1876138.1"/>
    <property type="molecule type" value="Genomic_DNA"/>
</dbReference>
<gene>
    <name evidence="2" type="ORF">VRS74_00380</name>
</gene>
<dbReference type="PANTHER" id="PTHR13774">
    <property type="entry name" value="PHENAZINE BIOSYNTHESIS PROTEIN"/>
    <property type="match status" value="1"/>
</dbReference>
<comment type="similarity">
    <text evidence="1">Belongs to the PhzF family.</text>
</comment>
<reference evidence="2 3" key="1">
    <citation type="submission" date="2024-01" db="EMBL/GenBank/DDBJ databases">
        <title>The genome sequence of Erythrobacteraceae sp. strain 1XM1-14.</title>
        <authorList>
            <person name="Liu Y."/>
        </authorList>
    </citation>
    <scope>NUCLEOTIDE SEQUENCE [LARGE SCALE GENOMIC DNA]</scope>
    <source>
        <strain evidence="2 3">1XM1-14</strain>
    </source>
</reference>
<dbReference type="Pfam" id="PF02567">
    <property type="entry name" value="PhzC-PhzF"/>
    <property type="match status" value="1"/>
</dbReference>
<organism evidence="2 3">
    <name type="scientific">Altererythrobacter litoralis</name>
    <dbReference type="NCBI Taxonomy" id="3113904"/>
    <lineage>
        <taxon>Bacteria</taxon>
        <taxon>Pseudomonadati</taxon>
        <taxon>Pseudomonadota</taxon>
        <taxon>Alphaproteobacteria</taxon>
        <taxon>Sphingomonadales</taxon>
        <taxon>Erythrobacteraceae</taxon>
        <taxon>Altererythrobacter</taxon>
    </lineage>
</organism>
<evidence type="ECO:0000313" key="3">
    <source>
        <dbReference type="Proteomes" id="UP001343492"/>
    </source>
</evidence>
<keyword evidence="3" id="KW-1185">Reference proteome</keyword>
<dbReference type="PANTHER" id="PTHR13774:SF32">
    <property type="entry name" value="ANTISENSE-ENHANCING SEQUENCE 1"/>
    <property type="match status" value="1"/>
</dbReference>
<name>A0ABU7GAL0_9SPHN</name>
<proteinExistence type="inferred from homology"/>
<dbReference type="NCBIfam" id="TIGR00654">
    <property type="entry name" value="PhzF_family"/>
    <property type="match status" value="1"/>
</dbReference>
<dbReference type="PIRSF" id="PIRSF016184">
    <property type="entry name" value="PhzC_PhzF"/>
    <property type="match status" value="1"/>
</dbReference>
<evidence type="ECO:0000256" key="1">
    <source>
        <dbReference type="ARBA" id="ARBA00008270"/>
    </source>
</evidence>
<dbReference type="Proteomes" id="UP001343492">
    <property type="component" value="Unassembled WGS sequence"/>
</dbReference>
<comment type="caution">
    <text evidence="2">The sequence shown here is derived from an EMBL/GenBank/DDBJ whole genome shotgun (WGS) entry which is preliminary data.</text>
</comment>
<dbReference type="Gene3D" id="3.10.310.10">
    <property type="entry name" value="Diaminopimelate Epimerase, Chain A, domain 1"/>
    <property type="match status" value="2"/>
</dbReference>
<accession>A0ABU7GAL0</accession>
<dbReference type="SUPFAM" id="SSF54506">
    <property type="entry name" value="Diaminopimelate epimerase-like"/>
    <property type="match status" value="1"/>
</dbReference>
<sequence>MKLELVDVFGSGPLSGNPLAVVHGADGLDASQMLALTRWLGFSETTFLLPPTDPAADYRVRIFYPAGELPFAGHPTLGTCHAWLAAGGTPKIAGKVVQECGVGLVEVRQKADRLAFCAPPFTRNEPLNDAERAEAIALAGVDPAAVVEAVHVANGPKWQLLRLRSADDVLAAEPAAKAAPGTDIGLAGPCPAGGDIDWEIRAFFANAIGRFVEDPVTGSFNAGVAMHLFQTGLASGSYRAAQGRKTGADGLVYCQQDAAGDVWIGGRCATVSQAGDLTAFA</sequence>
<dbReference type="InterPro" id="IPR003719">
    <property type="entry name" value="Phenazine_PhzF-like"/>
</dbReference>
<protein>
    <submittedName>
        <fullName evidence="2">PhzF family phenazine biosynthesis protein</fullName>
    </submittedName>
</protein>
<dbReference type="RefSeq" id="WP_354143252.1">
    <property type="nucleotide sequence ID" value="NZ_JAZDQV010000001.1"/>
</dbReference>